<dbReference type="EMBL" id="BARW01002584">
    <property type="protein sequence ID" value="GAI72140.1"/>
    <property type="molecule type" value="Genomic_DNA"/>
</dbReference>
<reference evidence="1" key="1">
    <citation type="journal article" date="2014" name="Front. Microbiol.">
        <title>High frequency of phylogenetically diverse reductive dehalogenase-homologous genes in deep subseafloor sedimentary metagenomes.</title>
        <authorList>
            <person name="Kawai M."/>
            <person name="Futagami T."/>
            <person name="Toyoda A."/>
            <person name="Takaki Y."/>
            <person name="Nishi S."/>
            <person name="Hori S."/>
            <person name="Arai W."/>
            <person name="Tsubouchi T."/>
            <person name="Morono Y."/>
            <person name="Uchiyama I."/>
            <person name="Ito T."/>
            <person name="Fujiyama A."/>
            <person name="Inagaki F."/>
            <person name="Takami H."/>
        </authorList>
    </citation>
    <scope>NUCLEOTIDE SEQUENCE</scope>
    <source>
        <strain evidence="1">Expedition CK06-06</strain>
    </source>
</reference>
<protein>
    <submittedName>
        <fullName evidence="1">Uncharacterized protein</fullName>
    </submittedName>
</protein>
<name>X1S9N2_9ZZZZ</name>
<dbReference type="AlphaFoldDB" id="X1S9N2"/>
<accession>X1S9N2</accession>
<feature type="non-terminal residue" evidence="1">
    <location>
        <position position="1"/>
    </location>
</feature>
<comment type="caution">
    <text evidence="1">The sequence shown here is derived from an EMBL/GenBank/DDBJ whole genome shotgun (WGS) entry which is preliminary data.</text>
</comment>
<sequence>HNIIMLRCQFVKIFAREVGFEWRGALALGMGGIFGGKSLEERGGMVRNVLVLSIAALPCK</sequence>
<organism evidence="1">
    <name type="scientific">marine sediment metagenome</name>
    <dbReference type="NCBI Taxonomy" id="412755"/>
    <lineage>
        <taxon>unclassified sequences</taxon>
        <taxon>metagenomes</taxon>
        <taxon>ecological metagenomes</taxon>
    </lineage>
</organism>
<proteinExistence type="predicted"/>
<gene>
    <name evidence="1" type="ORF">S12H4_07116</name>
</gene>
<evidence type="ECO:0000313" key="1">
    <source>
        <dbReference type="EMBL" id="GAI72140.1"/>
    </source>
</evidence>